<protein>
    <recommendedName>
        <fullName evidence="4">XapX domain-containing protein</fullName>
    </recommendedName>
</protein>
<feature type="transmembrane region" description="Helical" evidence="1">
    <location>
        <begin position="7"/>
        <end position="23"/>
    </location>
</feature>
<evidence type="ECO:0000313" key="2">
    <source>
        <dbReference type="EMBL" id="MBE1573489.1"/>
    </source>
</evidence>
<dbReference type="RefSeq" id="WP_192741294.1">
    <property type="nucleotide sequence ID" value="NZ_JADBEJ010000001.1"/>
</dbReference>
<dbReference type="EMBL" id="JADBEJ010000001">
    <property type="protein sequence ID" value="MBE1573489.1"/>
    <property type="molecule type" value="Genomic_DNA"/>
</dbReference>
<evidence type="ECO:0000313" key="3">
    <source>
        <dbReference type="Proteomes" id="UP000656548"/>
    </source>
</evidence>
<proteinExistence type="predicted"/>
<evidence type="ECO:0008006" key="4">
    <source>
        <dbReference type="Google" id="ProtNLM"/>
    </source>
</evidence>
<keyword evidence="1" id="KW-0472">Membrane</keyword>
<gene>
    <name evidence="2" type="ORF">H4W30_000518</name>
</gene>
<comment type="caution">
    <text evidence="2">The sequence shown here is derived from an EMBL/GenBank/DDBJ whole genome shotgun (WGS) entry which is preliminary data.</text>
</comment>
<keyword evidence="1" id="KW-1133">Transmembrane helix</keyword>
<organism evidence="2 3">
    <name type="scientific">Amycolatopsis roodepoortensis</name>
    <dbReference type="NCBI Taxonomy" id="700274"/>
    <lineage>
        <taxon>Bacteria</taxon>
        <taxon>Bacillati</taxon>
        <taxon>Actinomycetota</taxon>
        <taxon>Actinomycetes</taxon>
        <taxon>Pseudonocardiales</taxon>
        <taxon>Pseudonocardiaceae</taxon>
        <taxon>Amycolatopsis</taxon>
    </lineage>
</organism>
<keyword evidence="1" id="KW-0812">Transmembrane</keyword>
<dbReference type="Proteomes" id="UP000656548">
    <property type="component" value="Unassembled WGS sequence"/>
</dbReference>
<feature type="transmembrane region" description="Helical" evidence="1">
    <location>
        <begin position="29"/>
        <end position="46"/>
    </location>
</feature>
<reference evidence="2 3" key="1">
    <citation type="submission" date="2020-10" db="EMBL/GenBank/DDBJ databases">
        <title>Sequencing the genomes of 1000 actinobacteria strains.</title>
        <authorList>
            <person name="Klenk H.-P."/>
        </authorList>
    </citation>
    <scope>NUCLEOTIDE SEQUENCE [LARGE SCALE GENOMIC DNA]</scope>
    <source>
        <strain evidence="2 3">DSM 46661</strain>
    </source>
</reference>
<accession>A0ABR9KYP3</accession>
<name>A0ABR9KYP3_9PSEU</name>
<sequence length="55" mass="5637">MSKKGAAFLFLIVLGGAGVVFWVNELPSIGLPLIGGAAGALLGAVIRSRTAKRRD</sequence>
<keyword evidence="3" id="KW-1185">Reference proteome</keyword>
<evidence type="ECO:0000256" key="1">
    <source>
        <dbReference type="SAM" id="Phobius"/>
    </source>
</evidence>